<reference evidence="3" key="1">
    <citation type="submission" date="2016-04" db="EMBL/GenBank/DDBJ databases">
        <authorList>
            <person name="Nguyen H.D."/>
            <person name="Samba Siva P."/>
            <person name="Cullis J."/>
            <person name="Levesque C.A."/>
            <person name="Hambleton S."/>
        </authorList>
    </citation>
    <scope>NUCLEOTIDE SEQUENCE</scope>
    <source>
        <strain evidence="3">DAOMC 236422</strain>
    </source>
</reference>
<evidence type="ECO:0000256" key="1">
    <source>
        <dbReference type="SAM" id="Coils"/>
    </source>
</evidence>
<keyword evidence="4" id="KW-1185">Reference proteome</keyword>
<feature type="compositionally biased region" description="Polar residues" evidence="2">
    <location>
        <begin position="304"/>
        <end position="315"/>
    </location>
</feature>
<feature type="compositionally biased region" description="Acidic residues" evidence="2">
    <location>
        <begin position="239"/>
        <end position="248"/>
    </location>
</feature>
<protein>
    <submittedName>
        <fullName evidence="3">Uncharacterized protein</fullName>
    </submittedName>
</protein>
<sequence>MDDSRTSSTQSQDSEDIAQEATEEQVQAAIDRVTSQETTEEQARATIEYLTEELDTAEKKRREDSSEIWRLVVKVRGLNGNIRSFLDYNKALLQERSTLRDEVAKLHEGKVASEKELKRIKTAHDAEKKEGRSMRLRLAALEEEHKRLEREQREAREAKVSLSNIDRLPLSQVKQRIENAFDTNAALQTQVALLERQVQTLEKTVSEDERTKQVLIHRQSEANLRAVAFAGICRRATEEDPLPQDNPDDPPPPPPFSSRSPLSIRQVQRQSSPVSTMPYYCDSTDIGSGADSFEGEPLAAGEPVSQSKIEATSNKGGRLQEQLPLDSPTTKRVRTGRWAMTQGSF</sequence>
<comment type="caution">
    <text evidence="3">The sequence shown here is derived from an EMBL/GenBank/DDBJ whole genome shotgun (WGS) entry which is preliminary data.</text>
</comment>
<feature type="region of interest" description="Disordered" evidence="2">
    <location>
        <begin position="238"/>
        <end position="345"/>
    </location>
</feature>
<evidence type="ECO:0000256" key="2">
    <source>
        <dbReference type="SAM" id="MobiDB-lite"/>
    </source>
</evidence>
<evidence type="ECO:0000313" key="3">
    <source>
        <dbReference type="EMBL" id="KAE8265186.1"/>
    </source>
</evidence>
<feature type="coiled-coil region" evidence="1">
    <location>
        <begin position="40"/>
        <end position="67"/>
    </location>
</feature>
<dbReference type="EMBL" id="LWDG02000470">
    <property type="protein sequence ID" value="KAE8265186.1"/>
    <property type="molecule type" value="Genomic_DNA"/>
</dbReference>
<organism evidence="3 4">
    <name type="scientific">Tilletia walkeri</name>
    <dbReference type="NCBI Taxonomy" id="117179"/>
    <lineage>
        <taxon>Eukaryota</taxon>
        <taxon>Fungi</taxon>
        <taxon>Dikarya</taxon>
        <taxon>Basidiomycota</taxon>
        <taxon>Ustilaginomycotina</taxon>
        <taxon>Exobasidiomycetes</taxon>
        <taxon>Tilletiales</taxon>
        <taxon>Tilletiaceae</taxon>
        <taxon>Tilletia</taxon>
    </lineage>
</organism>
<dbReference type="AlphaFoldDB" id="A0A8X7N3J2"/>
<feature type="compositionally biased region" description="Acidic residues" evidence="2">
    <location>
        <begin position="13"/>
        <end position="23"/>
    </location>
</feature>
<proteinExistence type="predicted"/>
<accession>A0A8X7N3J2</accession>
<gene>
    <name evidence="3" type="ORF">A4X09_0g6728</name>
</gene>
<feature type="compositionally biased region" description="Low complexity" evidence="2">
    <location>
        <begin position="1"/>
        <end position="12"/>
    </location>
</feature>
<keyword evidence="1" id="KW-0175">Coiled coil</keyword>
<feature type="coiled-coil region" evidence="1">
    <location>
        <begin position="124"/>
        <end position="211"/>
    </location>
</feature>
<name>A0A8X7N3J2_9BASI</name>
<reference evidence="3" key="2">
    <citation type="journal article" date="2019" name="IMA Fungus">
        <title>Genome sequencing and comparison of five Tilletia species to identify candidate genes for the detection of regulated species infecting wheat.</title>
        <authorList>
            <person name="Nguyen H.D.T."/>
            <person name="Sultana T."/>
            <person name="Kesanakurti P."/>
            <person name="Hambleton S."/>
        </authorList>
    </citation>
    <scope>NUCLEOTIDE SEQUENCE</scope>
    <source>
        <strain evidence="3">DAOMC 236422</strain>
    </source>
</reference>
<feature type="region of interest" description="Disordered" evidence="2">
    <location>
        <begin position="1"/>
        <end position="26"/>
    </location>
</feature>
<evidence type="ECO:0000313" key="4">
    <source>
        <dbReference type="Proteomes" id="UP000078113"/>
    </source>
</evidence>
<feature type="compositionally biased region" description="Polar residues" evidence="2">
    <location>
        <begin position="265"/>
        <end position="275"/>
    </location>
</feature>
<dbReference type="Proteomes" id="UP000078113">
    <property type="component" value="Unassembled WGS sequence"/>
</dbReference>